<reference evidence="1" key="1">
    <citation type="submission" date="2014-09" db="EMBL/GenBank/DDBJ databases">
        <authorList>
            <person name="Magalhaes I.L.F."/>
            <person name="Oliveira U."/>
            <person name="Santos F.R."/>
            <person name="Vidigal T.H.D.A."/>
            <person name="Brescovit A.D."/>
            <person name="Santos A.J."/>
        </authorList>
    </citation>
    <scope>NUCLEOTIDE SEQUENCE</scope>
    <source>
        <tissue evidence="1">Shoot tissue taken approximately 20 cm above the soil surface</tissue>
    </source>
</reference>
<dbReference type="AlphaFoldDB" id="A0A0A9AFQ6"/>
<accession>A0A0A9AFQ6</accession>
<name>A0A0A9AFQ6_ARUDO</name>
<dbReference type="EMBL" id="GBRH01249192">
    <property type="protein sequence ID" value="JAD48703.1"/>
    <property type="molecule type" value="Transcribed_RNA"/>
</dbReference>
<protein>
    <submittedName>
        <fullName evidence="1">Uncharacterized protein</fullName>
    </submittedName>
</protein>
<reference evidence="1" key="2">
    <citation type="journal article" date="2015" name="Data Brief">
        <title>Shoot transcriptome of the giant reed, Arundo donax.</title>
        <authorList>
            <person name="Barrero R.A."/>
            <person name="Guerrero F.D."/>
            <person name="Moolhuijzen P."/>
            <person name="Goolsby J.A."/>
            <person name="Tidwell J."/>
            <person name="Bellgard S.E."/>
            <person name="Bellgard M.I."/>
        </authorList>
    </citation>
    <scope>NUCLEOTIDE SEQUENCE</scope>
    <source>
        <tissue evidence="1">Shoot tissue taken approximately 20 cm above the soil surface</tissue>
    </source>
</reference>
<organism evidence="1">
    <name type="scientific">Arundo donax</name>
    <name type="common">Giant reed</name>
    <name type="synonym">Donax arundinaceus</name>
    <dbReference type="NCBI Taxonomy" id="35708"/>
    <lineage>
        <taxon>Eukaryota</taxon>
        <taxon>Viridiplantae</taxon>
        <taxon>Streptophyta</taxon>
        <taxon>Embryophyta</taxon>
        <taxon>Tracheophyta</taxon>
        <taxon>Spermatophyta</taxon>
        <taxon>Magnoliopsida</taxon>
        <taxon>Liliopsida</taxon>
        <taxon>Poales</taxon>
        <taxon>Poaceae</taxon>
        <taxon>PACMAD clade</taxon>
        <taxon>Arundinoideae</taxon>
        <taxon>Arundineae</taxon>
        <taxon>Arundo</taxon>
    </lineage>
</organism>
<evidence type="ECO:0000313" key="1">
    <source>
        <dbReference type="EMBL" id="JAD48703.1"/>
    </source>
</evidence>
<proteinExistence type="predicted"/>
<sequence length="16" mass="1870">MVILQQVFSHMPAIQQ</sequence>